<dbReference type="GO" id="GO:0003995">
    <property type="term" value="F:acyl-CoA dehydrogenase activity"/>
    <property type="evidence" value="ECO:0007669"/>
    <property type="project" value="InterPro"/>
</dbReference>
<keyword evidence="4 6" id="KW-0274">FAD</keyword>
<accession>A0A455SSE1</accession>
<dbReference type="Pfam" id="PF02770">
    <property type="entry name" value="Acyl-CoA_dh_M"/>
    <property type="match status" value="1"/>
</dbReference>
<dbReference type="AlphaFoldDB" id="A0A455SSE1"/>
<dbReference type="Pfam" id="PF00441">
    <property type="entry name" value="Acyl-CoA_dh_1"/>
    <property type="match status" value="1"/>
</dbReference>
<dbReference type="SUPFAM" id="SSF47203">
    <property type="entry name" value="Acyl-CoA dehydrogenase C-terminal domain-like"/>
    <property type="match status" value="1"/>
</dbReference>
<dbReference type="InterPro" id="IPR009075">
    <property type="entry name" value="AcylCo_DH/oxidase_C"/>
</dbReference>
<dbReference type="PANTHER" id="PTHR43884">
    <property type="entry name" value="ACYL-COA DEHYDROGENASE"/>
    <property type="match status" value="1"/>
</dbReference>
<dbReference type="InterPro" id="IPR046373">
    <property type="entry name" value="Acyl-CoA_Oxase/DH_mid-dom_sf"/>
</dbReference>
<evidence type="ECO:0000256" key="3">
    <source>
        <dbReference type="ARBA" id="ARBA00022630"/>
    </source>
</evidence>
<evidence type="ECO:0000313" key="10">
    <source>
        <dbReference type="EMBL" id="BBH88074.1"/>
    </source>
</evidence>
<evidence type="ECO:0000259" key="9">
    <source>
        <dbReference type="Pfam" id="PF02771"/>
    </source>
</evidence>
<dbReference type="Pfam" id="PF02771">
    <property type="entry name" value="Acyl-CoA_dh_N"/>
    <property type="match status" value="1"/>
</dbReference>
<dbReference type="PANTHER" id="PTHR43884:SF12">
    <property type="entry name" value="ISOVALERYL-COA DEHYDROGENASE, MITOCHONDRIAL-RELATED"/>
    <property type="match status" value="1"/>
</dbReference>
<dbReference type="InterPro" id="IPR009100">
    <property type="entry name" value="AcylCoA_DH/oxidase_NM_dom_sf"/>
</dbReference>
<dbReference type="InterPro" id="IPR013786">
    <property type="entry name" value="AcylCoA_DH/ox_N"/>
</dbReference>
<dbReference type="InterPro" id="IPR036250">
    <property type="entry name" value="AcylCo_DH-like_C"/>
</dbReference>
<evidence type="ECO:0000256" key="6">
    <source>
        <dbReference type="RuleBase" id="RU362125"/>
    </source>
</evidence>
<evidence type="ECO:0000259" key="7">
    <source>
        <dbReference type="Pfam" id="PF00441"/>
    </source>
</evidence>
<feature type="domain" description="Acyl-CoA oxidase/dehydrogenase middle" evidence="8">
    <location>
        <begin position="121"/>
        <end position="215"/>
    </location>
</feature>
<feature type="domain" description="Acyl-CoA dehydrogenase/oxidase N-terminal" evidence="9">
    <location>
        <begin position="28"/>
        <end position="116"/>
    </location>
</feature>
<keyword evidence="3 6" id="KW-0285">Flavoprotein</keyword>
<dbReference type="SUPFAM" id="SSF56645">
    <property type="entry name" value="Acyl-CoA dehydrogenase NM domain-like"/>
    <property type="match status" value="1"/>
</dbReference>
<dbReference type="Gene3D" id="1.10.540.10">
    <property type="entry name" value="Acyl-CoA dehydrogenase/oxidase, N-terminal domain"/>
    <property type="match status" value="1"/>
</dbReference>
<comment type="cofactor">
    <cofactor evidence="1 6">
        <name>FAD</name>
        <dbReference type="ChEBI" id="CHEBI:57692"/>
    </cofactor>
</comment>
<reference evidence="10" key="1">
    <citation type="submission" date="2018-12" db="EMBL/GenBank/DDBJ databases">
        <title>Novel natural products biosynthetic potential of the class Ktedonobacteria.</title>
        <authorList>
            <person name="Zheng Y."/>
            <person name="Saitou A."/>
            <person name="Wang C.M."/>
            <person name="Toyoda A."/>
            <person name="Minakuchi Y."/>
            <person name="Sekiguchi Y."/>
            <person name="Ueda K."/>
            <person name="Takano H."/>
            <person name="Sakai Y."/>
            <person name="Yokota A."/>
            <person name="Yabe S."/>
        </authorList>
    </citation>
    <scope>NUCLEOTIDE SEQUENCE</scope>
    <source>
        <strain evidence="10">COM3</strain>
    </source>
</reference>
<keyword evidence="5 6" id="KW-0560">Oxidoreductase</keyword>
<dbReference type="Gene3D" id="2.40.110.10">
    <property type="entry name" value="Butyryl-CoA Dehydrogenase, subunit A, domain 2"/>
    <property type="match status" value="1"/>
</dbReference>
<feature type="domain" description="Acyl-CoA dehydrogenase/oxidase C-terminal" evidence="7">
    <location>
        <begin position="227"/>
        <end position="375"/>
    </location>
</feature>
<comment type="similarity">
    <text evidence="2 6">Belongs to the acyl-CoA dehydrogenase family.</text>
</comment>
<dbReference type="InterPro" id="IPR037069">
    <property type="entry name" value="AcylCoA_DH/ox_N_sf"/>
</dbReference>
<protein>
    <submittedName>
        <fullName evidence="10">Acyl-CoA dehydrogenase</fullName>
    </submittedName>
</protein>
<dbReference type="InterPro" id="IPR006091">
    <property type="entry name" value="Acyl-CoA_Oxase/DH_mid-dom"/>
</dbReference>
<evidence type="ECO:0000256" key="1">
    <source>
        <dbReference type="ARBA" id="ARBA00001974"/>
    </source>
</evidence>
<gene>
    <name evidence="10" type="ORF">KTC_28250</name>
</gene>
<sequence>MDFSWTPEQGRLYKDILHRVRENISLEQADRFWTRTQWELCGAFGLLGLSVPQHYGGRGYDCLTTALAIEAFGRACPDMGLVFSAAAHLFACCMPLAEHGNEEQKKRWLPGLCSGELIGANAISEPEAGSDVFAMKSRAIRDGASYVLQGVKSYVSNAPVADIFVIYASTEPAHGYLGITAFVVERGTPGLEVSEPFAKMGLTTTPAGQVTLHNCRIPDTNRIGAEGQGAQVFRHSMLWERACLFAAYLGQMDRQLEQTLEFVRSRHQFGQALSKKQAVTHRLADMKLRLEAARLLLYRACWQQALGEDATLAISLSKLAVSEAAIQASLDTLHLHGSKGFNCEAGLERMLRDAIPSTLFSGTSEIQRDIIARELGL</sequence>
<evidence type="ECO:0000256" key="5">
    <source>
        <dbReference type="ARBA" id="ARBA00023002"/>
    </source>
</evidence>
<name>A0A455SSE1_9CHLR</name>
<dbReference type="PROSITE" id="PS00072">
    <property type="entry name" value="ACYL_COA_DH_1"/>
    <property type="match status" value="1"/>
</dbReference>
<dbReference type="GO" id="GO:0050660">
    <property type="term" value="F:flavin adenine dinucleotide binding"/>
    <property type="evidence" value="ECO:0007669"/>
    <property type="project" value="InterPro"/>
</dbReference>
<evidence type="ECO:0000259" key="8">
    <source>
        <dbReference type="Pfam" id="PF02770"/>
    </source>
</evidence>
<proteinExistence type="inferred from homology"/>
<dbReference type="InterPro" id="IPR006089">
    <property type="entry name" value="Acyl-CoA_DH_CS"/>
</dbReference>
<dbReference type="EMBL" id="AP019376">
    <property type="protein sequence ID" value="BBH88074.1"/>
    <property type="molecule type" value="Genomic_DNA"/>
</dbReference>
<evidence type="ECO:0000256" key="4">
    <source>
        <dbReference type="ARBA" id="ARBA00022827"/>
    </source>
</evidence>
<dbReference type="FunFam" id="2.40.110.10:FF:000002">
    <property type="entry name" value="Acyl-CoA dehydrogenase fadE12"/>
    <property type="match status" value="1"/>
</dbReference>
<organism evidence="10">
    <name type="scientific">Thermosporothrix sp. COM3</name>
    <dbReference type="NCBI Taxonomy" id="2490863"/>
    <lineage>
        <taxon>Bacteria</taxon>
        <taxon>Bacillati</taxon>
        <taxon>Chloroflexota</taxon>
        <taxon>Ktedonobacteria</taxon>
        <taxon>Ktedonobacterales</taxon>
        <taxon>Thermosporotrichaceae</taxon>
        <taxon>Thermosporothrix</taxon>
    </lineage>
</organism>
<evidence type="ECO:0000256" key="2">
    <source>
        <dbReference type="ARBA" id="ARBA00009347"/>
    </source>
</evidence>
<dbReference type="Gene3D" id="1.20.140.10">
    <property type="entry name" value="Butyryl-CoA Dehydrogenase, subunit A, domain 3"/>
    <property type="match status" value="1"/>
</dbReference>